<name>A0A940II19_9BACT</name>
<keyword evidence="2" id="KW-0812">Transmembrane</keyword>
<protein>
    <submittedName>
        <fullName evidence="4">Helix-turn-helix transcriptional regulator</fullName>
    </submittedName>
</protein>
<feature type="transmembrane region" description="Helical" evidence="2">
    <location>
        <begin position="80"/>
        <end position="99"/>
    </location>
</feature>
<dbReference type="GO" id="GO:0043565">
    <property type="term" value="F:sequence-specific DNA binding"/>
    <property type="evidence" value="ECO:0007669"/>
    <property type="project" value="InterPro"/>
</dbReference>
<accession>A0A940II19</accession>
<evidence type="ECO:0000259" key="3">
    <source>
        <dbReference type="PROSITE" id="PS01124"/>
    </source>
</evidence>
<feature type="domain" description="HTH araC/xylS-type" evidence="3">
    <location>
        <begin position="194"/>
        <end position="296"/>
    </location>
</feature>
<dbReference type="Pfam" id="PF12833">
    <property type="entry name" value="HTH_18"/>
    <property type="match status" value="1"/>
</dbReference>
<dbReference type="PROSITE" id="PS01124">
    <property type="entry name" value="HTH_ARAC_FAMILY_2"/>
    <property type="match status" value="1"/>
</dbReference>
<keyword evidence="2" id="KW-0472">Membrane</keyword>
<evidence type="ECO:0000313" key="5">
    <source>
        <dbReference type="Proteomes" id="UP000725002"/>
    </source>
</evidence>
<dbReference type="SMART" id="SM00342">
    <property type="entry name" value="HTH_ARAC"/>
    <property type="match status" value="1"/>
</dbReference>
<dbReference type="PANTHER" id="PTHR43280:SF29">
    <property type="entry name" value="ARAC-FAMILY TRANSCRIPTIONAL REGULATOR"/>
    <property type="match status" value="1"/>
</dbReference>
<sequence length="309" mass="35022">MLPLMSVISLAGMVISDMILNAGRFDSPVSDMMAPAMILIFSPSEARAYSRKSVFFPVLMTVLALTVSVIRIAMMMTSRYYPVIEYLPALLAFIMLVFLGIRSVSKTASPVIKDLHLAIFFALLIVAVYDGKAPGKIPLLLLFGSSALFYLYTYVLLRQGNRPVRCRKRGDAGLKAVQAKSGDEKADNMELLYSRLRTLFEEEKPYLDENITVGDIARRLYTNKAYLSRAIKEHAGKNFCQYVNHYRIMYAMEAFRENPWLRVAELADISGFHTIVSFNMAFRLVTDESPGEWCKRVRLEQEPKNNMGH</sequence>
<dbReference type="InterPro" id="IPR018060">
    <property type="entry name" value="HTH_AraC"/>
</dbReference>
<keyword evidence="1" id="KW-0238">DNA-binding</keyword>
<dbReference type="Proteomes" id="UP000725002">
    <property type="component" value="Unassembled WGS sequence"/>
</dbReference>
<reference evidence="4" key="1">
    <citation type="submission" date="2020-10" db="EMBL/GenBank/DDBJ databases">
        <authorList>
            <person name="Gilroy R."/>
        </authorList>
    </citation>
    <scope>NUCLEOTIDE SEQUENCE</scope>
    <source>
        <strain evidence="4">G3-8215</strain>
    </source>
</reference>
<feature type="transmembrane region" description="Helical" evidence="2">
    <location>
        <begin position="54"/>
        <end position="74"/>
    </location>
</feature>
<feature type="transmembrane region" description="Helical" evidence="2">
    <location>
        <begin position="137"/>
        <end position="157"/>
    </location>
</feature>
<feature type="transmembrane region" description="Helical" evidence="2">
    <location>
        <begin position="6"/>
        <end position="23"/>
    </location>
</feature>
<reference evidence="4" key="2">
    <citation type="journal article" date="2021" name="PeerJ">
        <title>Extensive microbial diversity within the chicken gut microbiome revealed by metagenomics and culture.</title>
        <authorList>
            <person name="Gilroy R."/>
            <person name="Ravi A."/>
            <person name="Getino M."/>
            <person name="Pursley I."/>
            <person name="Horton D.L."/>
            <person name="Alikhan N.F."/>
            <person name="Baker D."/>
            <person name="Gharbi K."/>
            <person name="Hall N."/>
            <person name="Watson M."/>
            <person name="Adriaenssens E.M."/>
            <person name="Foster-Nyarko E."/>
            <person name="Jarju S."/>
            <person name="Secka A."/>
            <person name="Antonio M."/>
            <person name="Oren A."/>
            <person name="Chaudhuri R.R."/>
            <person name="La Ragione R."/>
            <person name="Hildebrand F."/>
            <person name="Pallen M.J."/>
        </authorList>
    </citation>
    <scope>NUCLEOTIDE SEQUENCE</scope>
    <source>
        <strain evidence="4">G3-8215</strain>
    </source>
</reference>
<gene>
    <name evidence="4" type="ORF">IAB75_08185</name>
</gene>
<dbReference type="PANTHER" id="PTHR43280">
    <property type="entry name" value="ARAC-FAMILY TRANSCRIPTIONAL REGULATOR"/>
    <property type="match status" value="1"/>
</dbReference>
<comment type="caution">
    <text evidence="4">The sequence shown here is derived from an EMBL/GenBank/DDBJ whole genome shotgun (WGS) entry which is preliminary data.</text>
</comment>
<evidence type="ECO:0000313" key="4">
    <source>
        <dbReference type="EMBL" id="MBO8484072.1"/>
    </source>
</evidence>
<dbReference type="EMBL" id="JADILV010000056">
    <property type="protein sequence ID" value="MBO8484072.1"/>
    <property type="molecule type" value="Genomic_DNA"/>
</dbReference>
<proteinExistence type="predicted"/>
<dbReference type="GO" id="GO:0003700">
    <property type="term" value="F:DNA-binding transcription factor activity"/>
    <property type="evidence" value="ECO:0007669"/>
    <property type="project" value="InterPro"/>
</dbReference>
<evidence type="ECO:0000256" key="1">
    <source>
        <dbReference type="ARBA" id="ARBA00023125"/>
    </source>
</evidence>
<keyword evidence="2" id="KW-1133">Transmembrane helix</keyword>
<feature type="transmembrane region" description="Helical" evidence="2">
    <location>
        <begin position="111"/>
        <end position="131"/>
    </location>
</feature>
<evidence type="ECO:0000256" key="2">
    <source>
        <dbReference type="SAM" id="Phobius"/>
    </source>
</evidence>
<organism evidence="4 5">
    <name type="scientific">Candidatus Cryptobacteroides avicola</name>
    <dbReference type="NCBI Taxonomy" id="2840757"/>
    <lineage>
        <taxon>Bacteria</taxon>
        <taxon>Pseudomonadati</taxon>
        <taxon>Bacteroidota</taxon>
        <taxon>Bacteroidia</taxon>
        <taxon>Bacteroidales</taxon>
        <taxon>Candidatus Cryptobacteroides</taxon>
    </lineage>
</organism>
<dbReference type="AlphaFoldDB" id="A0A940II19"/>
<dbReference type="Gene3D" id="1.10.10.60">
    <property type="entry name" value="Homeodomain-like"/>
    <property type="match status" value="2"/>
</dbReference>